<keyword evidence="2 3" id="KW-0560">Oxidoreductase</keyword>
<keyword evidence="4" id="KW-1185">Reference proteome</keyword>
<dbReference type="CDD" id="cd05233">
    <property type="entry name" value="SDR_c"/>
    <property type="match status" value="1"/>
</dbReference>
<protein>
    <submittedName>
        <fullName evidence="3">3-oxoacyl-ACP reductase</fullName>
        <ecNumber evidence="3">1.1.1.100</ecNumber>
    </submittedName>
</protein>
<evidence type="ECO:0000256" key="2">
    <source>
        <dbReference type="ARBA" id="ARBA00023002"/>
    </source>
</evidence>
<dbReference type="PRINTS" id="PR00081">
    <property type="entry name" value="GDHRDH"/>
</dbReference>
<dbReference type="GO" id="GO:0004316">
    <property type="term" value="F:3-oxoacyl-[acyl-carrier-protein] reductase (NADPH) activity"/>
    <property type="evidence" value="ECO:0007669"/>
    <property type="project" value="UniProtKB-EC"/>
</dbReference>
<dbReference type="Gene3D" id="3.40.50.720">
    <property type="entry name" value="NAD(P)-binding Rossmann-like Domain"/>
    <property type="match status" value="1"/>
</dbReference>
<dbReference type="Proteomes" id="UP000831495">
    <property type="component" value="Chromosome"/>
</dbReference>
<dbReference type="EC" id="1.1.1.100" evidence="3"/>
<organism evidence="3 4">
    <name type="scientific">Bombilactobacillus folatiphilus</name>
    <dbReference type="NCBI Taxonomy" id="2923362"/>
    <lineage>
        <taxon>Bacteria</taxon>
        <taxon>Bacillati</taxon>
        <taxon>Bacillota</taxon>
        <taxon>Bacilli</taxon>
        <taxon>Lactobacillales</taxon>
        <taxon>Lactobacillaceae</taxon>
        <taxon>Bombilactobacillus</taxon>
    </lineage>
</organism>
<comment type="similarity">
    <text evidence="1">Belongs to the short-chain dehydrogenases/reductases (SDR) family.</text>
</comment>
<gene>
    <name evidence="3" type="ORF">MOO45_05775</name>
</gene>
<evidence type="ECO:0000256" key="1">
    <source>
        <dbReference type="ARBA" id="ARBA00006484"/>
    </source>
</evidence>
<reference evidence="3" key="1">
    <citation type="journal article" date="2022" name="Int. J. Syst. Evol. Microbiol.">
        <title>Apilactobacillus apisilvae sp. nov., Nicolia spurrieriana gen. nov. sp. nov., Bombilactobacillus folatiphilus sp. nov. and Bombilactobacillus thymidiniphilus sp. nov., four new lactic acid bacterial isolates from stingless bees Tetragonula carbonaria and Austroplebeia australis.</title>
        <authorList>
            <person name="Oliphant S.A."/>
            <person name="Watson-Haigh N.S."/>
            <person name="Sumby K.M."/>
            <person name="Gardner J."/>
            <person name="Groom S."/>
            <person name="Jiranek V."/>
        </authorList>
    </citation>
    <scope>NUCLEOTIDE SEQUENCE</scope>
    <source>
        <strain evidence="3">SG4_D2</strain>
    </source>
</reference>
<accession>A0ABY4PBH9</accession>
<dbReference type="NCBIfam" id="NF005118">
    <property type="entry name" value="PRK06550.1"/>
    <property type="match status" value="1"/>
</dbReference>
<proteinExistence type="inferred from homology"/>
<dbReference type="PANTHER" id="PTHR24321">
    <property type="entry name" value="DEHYDROGENASES, SHORT CHAIN"/>
    <property type="match status" value="1"/>
</dbReference>
<dbReference type="PRINTS" id="PR00080">
    <property type="entry name" value="SDRFAMILY"/>
</dbReference>
<dbReference type="RefSeq" id="WP_249515178.1">
    <property type="nucleotide sequence ID" value="NZ_CP093366.1"/>
</dbReference>
<evidence type="ECO:0000313" key="4">
    <source>
        <dbReference type="Proteomes" id="UP000831495"/>
    </source>
</evidence>
<dbReference type="Pfam" id="PF13561">
    <property type="entry name" value="adh_short_C2"/>
    <property type="match status" value="1"/>
</dbReference>
<dbReference type="SUPFAM" id="SSF51735">
    <property type="entry name" value="NAD(P)-binding Rossmann-fold domains"/>
    <property type="match status" value="1"/>
</dbReference>
<evidence type="ECO:0000313" key="3">
    <source>
        <dbReference type="EMBL" id="UQS82914.1"/>
    </source>
</evidence>
<sequence>MTALYPDLQGKTALITGCSSGIGQSQCEFLLKQGCRVIGIDRSDCDITDVAFQFMQADLTDVQTLDAILKHMPLCDVVCNTAGILDDYQPSLKTSINLWRQVLDTNLQSMFLVCNELIHKSLLAHKALSIVNMASIAGFMASGGGAAYTASKHAIIGYTKQLNFDYGQWQIRANCIAPGAVITQMTQLDFQDQTAQLVADQTVVGRYATPAEIAELTLFLASQSSNYIYGAVIPIDGGFSLGKVIDNKAN</sequence>
<dbReference type="PANTHER" id="PTHR24321:SF8">
    <property type="entry name" value="ESTRADIOL 17-BETA-DEHYDROGENASE 8-RELATED"/>
    <property type="match status" value="1"/>
</dbReference>
<dbReference type="InterPro" id="IPR002347">
    <property type="entry name" value="SDR_fam"/>
</dbReference>
<dbReference type="InterPro" id="IPR036291">
    <property type="entry name" value="NAD(P)-bd_dom_sf"/>
</dbReference>
<dbReference type="EMBL" id="CP093366">
    <property type="protein sequence ID" value="UQS82914.1"/>
    <property type="molecule type" value="Genomic_DNA"/>
</dbReference>
<name>A0ABY4PBH9_9LACO</name>